<feature type="transmembrane region" description="Helical" evidence="5">
    <location>
        <begin position="14"/>
        <end position="34"/>
    </location>
</feature>
<feature type="transmembrane region" description="Helical" evidence="5">
    <location>
        <begin position="79"/>
        <end position="98"/>
    </location>
</feature>
<feature type="domain" description="Thioredoxin" evidence="6">
    <location>
        <begin position="253"/>
        <end position="396"/>
    </location>
</feature>
<keyword evidence="5" id="KW-0472">Membrane</keyword>
<dbReference type="CDD" id="cd02966">
    <property type="entry name" value="TlpA_like_family"/>
    <property type="match status" value="1"/>
</dbReference>
<evidence type="ECO:0000313" key="7">
    <source>
        <dbReference type="EMBL" id="OXA81070.1"/>
    </source>
</evidence>
<dbReference type="PANTHER" id="PTHR42852:SF6">
    <property type="entry name" value="THIOL:DISULFIDE INTERCHANGE PROTEIN DSBE"/>
    <property type="match status" value="1"/>
</dbReference>
<evidence type="ECO:0000256" key="3">
    <source>
        <dbReference type="ARBA" id="ARBA00023157"/>
    </source>
</evidence>
<dbReference type="InterPro" id="IPR036249">
    <property type="entry name" value="Thioredoxin-like_sf"/>
</dbReference>
<keyword evidence="5" id="KW-0812">Transmembrane</keyword>
<keyword evidence="4" id="KW-0676">Redox-active center</keyword>
<protein>
    <recommendedName>
        <fullName evidence="6">Thioredoxin domain-containing protein</fullName>
    </recommendedName>
</protein>
<evidence type="ECO:0000259" key="6">
    <source>
        <dbReference type="PROSITE" id="PS51352"/>
    </source>
</evidence>
<dbReference type="InterPro" id="IPR050553">
    <property type="entry name" value="Thioredoxin_ResA/DsbE_sf"/>
</dbReference>
<dbReference type="Gene3D" id="3.40.30.10">
    <property type="entry name" value="Glutaredoxin"/>
    <property type="match status" value="1"/>
</dbReference>
<keyword evidence="5" id="KW-1133">Transmembrane helix</keyword>
<keyword evidence="2" id="KW-0201">Cytochrome c-type biogenesis</keyword>
<dbReference type="Proteomes" id="UP000198382">
    <property type="component" value="Unassembled WGS sequence"/>
</dbReference>
<name>A0ABX4BUK6_FLAFR</name>
<keyword evidence="8" id="KW-1185">Reference proteome</keyword>
<dbReference type="InterPro" id="IPR013766">
    <property type="entry name" value="Thioredoxin_domain"/>
</dbReference>
<proteinExistence type="predicted"/>
<dbReference type="InterPro" id="IPR000866">
    <property type="entry name" value="AhpC/TSA"/>
</dbReference>
<dbReference type="RefSeq" id="WP_074662295.1">
    <property type="nucleotide sequence ID" value="NZ_MUGV01000009.1"/>
</dbReference>
<sequence>MKDFYGIRSLSEGALFLGVMRFIYYFVFMIFFFYWLSSKLNFGNKLLQLIILNCSIYVFISLIYGFVLKPKTKELFVNPIFYISILSTILSSILALYNKTKFTDKNFKEKEARNIHFLEQKRLLSYKNDHWYYGKVSGFQVSETYPKFDETIDLDNNSDFLFSTDYQELVIIKFYQNIKIDSTEYFISAKNAIPEIKALRSPSIRNHLIKYSVADVNIRNSNYEIIYHEFSSIVTDPKIKEKLTTQFLVADALKPGSPSPKFDYENQKGGKTTLESLNGKYIYIYLWATWCGPCREQIPFLQKIEEQHKGKNIEFVSISIDAQKDQEKWSKFVTEKQLGGIQLLAENEWESQFLKAYGVFSVPTFILIDPAGNIVNAYAPKPSDDKLIDLFNSLKI</sequence>
<gene>
    <name evidence="7" type="ORF">B0A65_04815</name>
</gene>
<reference evidence="7 8" key="1">
    <citation type="submission" date="2016-11" db="EMBL/GenBank/DDBJ databases">
        <title>Whole genomes of Flavobacteriaceae.</title>
        <authorList>
            <person name="Stine C."/>
            <person name="Li C."/>
            <person name="Tadesse D."/>
        </authorList>
    </citation>
    <scope>NUCLEOTIDE SEQUENCE [LARGE SCALE GENOMIC DNA]</scope>
    <source>
        <strain evidence="7 8">DSM 15937</strain>
    </source>
</reference>
<dbReference type="EMBL" id="MUGV01000009">
    <property type="protein sequence ID" value="OXA81070.1"/>
    <property type="molecule type" value="Genomic_DNA"/>
</dbReference>
<keyword evidence="3" id="KW-1015">Disulfide bond</keyword>
<evidence type="ECO:0000313" key="8">
    <source>
        <dbReference type="Proteomes" id="UP000198382"/>
    </source>
</evidence>
<dbReference type="PANTHER" id="PTHR42852">
    <property type="entry name" value="THIOL:DISULFIDE INTERCHANGE PROTEIN DSBE"/>
    <property type="match status" value="1"/>
</dbReference>
<evidence type="ECO:0000256" key="5">
    <source>
        <dbReference type="SAM" id="Phobius"/>
    </source>
</evidence>
<evidence type="ECO:0000256" key="2">
    <source>
        <dbReference type="ARBA" id="ARBA00022748"/>
    </source>
</evidence>
<accession>A0ABX4BUK6</accession>
<dbReference type="Pfam" id="PF00578">
    <property type="entry name" value="AhpC-TSA"/>
    <property type="match status" value="1"/>
</dbReference>
<feature type="transmembrane region" description="Helical" evidence="5">
    <location>
        <begin position="46"/>
        <end position="67"/>
    </location>
</feature>
<comment type="subcellular location">
    <subcellularLocation>
        <location evidence="1">Cell envelope</location>
    </subcellularLocation>
</comment>
<dbReference type="SUPFAM" id="SSF52833">
    <property type="entry name" value="Thioredoxin-like"/>
    <property type="match status" value="1"/>
</dbReference>
<evidence type="ECO:0000256" key="4">
    <source>
        <dbReference type="ARBA" id="ARBA00023284"/>
    </source>
</evidence>
<comment type="caution">
    <text evidence="7">The sequence shown here is derived from an EMBL/GenBank/DDBJ whole genome shotgun (WGS) entry which is preliminary data.</text>
</comment>
<evidence type="ECO:0000256" key="1">
    <source>
        <dbReference type="ARBA" id="ARBA00004196"/>
    </source>
</evidence>
<dbReference type="PROSITE" id="PS51352">
    <property type="entry name" value="THIOREDOXIN_2"/>
    <property type="match status" value="1"/>
</dbReference>
<organism evidence="7 8">
    <name type="scientific">Flavobacterium frigidimaris</name>
    <dbReference type="NCBI Taxonomy" id="262320"/>
    <lineage>
        <taxon>Bacteria</taxon>
        <taxon>Pseudomonadati</taxon>
        <taxon>Bacteroidota</taxon>
        <taxon>Flavobacteriia</taxon>
        <taxon>Flavobacteriales</taxon>
        <taxon>Flavobacteriaceae</taxon>
        <taxon>Flavobacterium</taxon>
    </lineage>
</organism>